<keyword evidence="2" id="KW-1185">Reference proteome</keyword>
<dbReference type="PANTHER" id="PTHR33070">
    <property type="entry name" value="OS06G0725500 PROTEIN"/>
    <property type="match status" value="1"/>
</dbReference>
<evidence type="ECO:0000313" key="1">
    <source>
        <dbReference type="EMBL" id="KAK7815357.1"/>
    </source>
</evidence>
<sequence>MQKTTRSISLPSRLHPNSHKIGAELNKLKTWELELSTITISFFRSLMLFLSRPAMNTSRGWSLIKKLVSTGSIKSETSHKVFNEVESVDHALYYLHGQIPKNDTKVHVQLTQKRLEKLDDGIRSIESGLDGLFRVHPSSIRVEAVLNRLKSIQIPSSSTVASFGAETIQNGLMGLAELYSCVEELIHSPLTQQALLRYEDGKLVERVLDGSVTLLDTCGNARDIIFTMKEHVQSLQTTLRRKRVDSRIDNDIHAYMCFRKKVKKDIAQCFKGLKQMESKVDFSSPLLSASGHHLSMVASVLKEASAITISIFKSLLLFLSMPTMKIKSLISRLMPMRLLSSEKGQKIINEVGSVDIALYSFRGHLRNFDAKADVQLAQRMLETLHLSVEGLEHGLNCIFRSLVQNRVSFLNILAH</sequence>
<dbReference type="GO" id="GO:0048367">
    <property type="term" value="P:shoot system development"/>
    <property type="evidence" value="ECO:0007669"/>
    <property type="project" value="InterPro"/>
</dbReference>
<comment type="caution">
    <text evidence="1">The sequence shown here is derived from an EMBL/GenBank/DDBJ whole genome shotgun (WGS) entry which is preliminary data.</text>
</comment>
<reference evidence="1 2" key="1">
    <citation type="journal article" date="2018" name="Sci. Data">
        <title>The draft genome sequence of cork oak.</title>
        <authorList>
            <person name="Ramos A.M."/>
            <person name="Usie A."/>
            <person name="Barbosa P."/>
            <person name="Barros P.M."/>
            <person name="Capote T."/>
            <person name="Chaves I."/>
            <person name="Simoes F."/>
            <person name="Abreu I."/>
            <person name="Carrasquinho I."/>
            <person name="Faro C."/>
            <person name="Guimaraes J.B."/>
            <person name="Mendonca D."/>
            <person name="Nobrega F."/>
            <person name="Rodrigues L."/>
            <person name="Saibo N.J.M."/>
            <person name="Varela M.C."/>
            <person name="Egas C."/>
            <person name="Matos J."/>
            <person name="Miguel C.M."/>
            <person name="Oliveira M.M."/>
            <person name="Ricardo C.P."/>
            <person name="Goncalves S."/>
        </authorList>
    </citation>
    <scope>NUCLEOTIDE SEQUENCE [LARGE SCALE GENOMIC DNA]</scope>
    <source>
        <strain evidence="2">cv. HL8</strain>
    </source>
</reference>
<accession>A0AAW0IM83</accession>
<proteinExistence type="predicted"/>
<dbReference type="Proteomes" id="UP000237347">
    <property type="component" value="Unassembled WGS sequence"/>
</dbReference>
<dbReference type="GO" id="GO:0048364">
    <property type="term" value="P:root development"/>
    <property type="evidence" value="ECO:0007669"/>
    <property type="project" value="InterPro"/>
</dbReference>
<name>A0AAW0IM83_QUESU</name>
<dbReference type="PANTHER" id="PTHR33070:SF75">
    <property type="entry name" value="SELECTION_UPKEEP OF INTRAEPITHELIAL T-CELLS PROTEIN"/>
    <property type="match status" value="1"/>
</dbReference>
<protein>
    <submittedName>
        <fullName evidence="1">Uncharacterized protein</fullName>
    </submittedName>
</protein>
<gene>
    <name evidence="1" type="ORF">CFP56_001714</name>
</gene>
<dbReference type="AlphaFoldDB" id="A0AAW0IM83"/>
<dbReference type="InterPro" id="IPR004320">
    <property type="entry name" value="BPS1_pln"/>
</dbReference>
<dbReference type="Pfam" id="PF03087">
    <property type="entry name" value="BPS1"/>
    <property type="match status" value="2"/>
</dbReference>
<evidence type="ECO:0000313" key="2">
    <source>
        <dbReference type="Proteomes" id="UP000237347"/>
    </source>
</evidence>
<organism evidence="1 2">
    <name type="scientific">Quercus suber</name>
    <name type="common">Cork oak</name>
    <dbReference type="NCBI Taxonomy" id="58331"/>
    <lineage>
        <taxon>Eukaryota</taxon>
        <taxon>Viridiplantae</taxon>
        <taxon>Streptophyta</taxon>
        <taxon>Embryophyta</taxon>
        <taxon>Tracheophyta</taxon>
        <taxon>Spermatophyta</taxon>
        <taxon>Magnoliopsida</taxon>
        <taxon>eudicotyledons</taxon>
        <taxon>Gunneridae</taxon>
        <taxon>Pentapetalae</taxon>
        <taxon>rosids</taxon>
        <taxon>fabids</taxon>
        <taxon>Fagales</taxon>
        <taxon>Fagaceae</taxon>
        <taxon>Quercus</taxon>
    </lineage>
</organism>
<dbReference type="EMBL" id="PKMF04001013">
    <property type="protein sequence ID" value="KAK7815357.1"/>
    <property type="molecule type" value="Genomic_DNA"/>
</dbReference>